<evidence type="ECO:0000313" key="2">
    <source>
        <dbReference type="Proteomes" id="UP000182135"/>
    </source>
</evidence>
<proteinExistence type="predicted"/>
<reference evidence="1 2" key="1">
    <citation type="submission" date="2016-10" db="EMBL/GenBank/DDBJ databases">
        <authorList>
            <person name="de Groot N.N."/>
        </authorList>
    </citation>
    <scope>NUCLEOTIDE SEQUENCE [LARGE SCALE GENOMIC DNA]</scope>
    <source>
        <strain evidence="1 2">NLAE-zl-G419</strain>
    </source>
</reference>
<dbReference type="eggNOG" id="ENOG502ZBXW">
    <property type="taxonomic scope" value="Bacteria"/>
</dbReference>
<protein>
    <submittedName>
        <fullName evidence="1">Uncharacterized protein</fullName>
    </submittedName>
</protein>
<name>A0A1I2JKH5_9CLOT</name>
<keyword evidence="2" id="KW-1185">Reference proteome</keyword>
<dbReference type="STRING" id="1529.SAMN04487885_102191"/>
<organism evidence="1 2">
    <name type="scientific">Clostridium cadaveris</name>
    <dbReference type="NCBI Taxonomy" id="1529"/>
    <lineage>
        <taxon>Bacteria</taxon>
        <taxon>Bacillati</taxon>
        <taxon>Bacillota</taxon>
        <taxon>Clostridia</taxon>
        <taxon>Eubacteriales</taxon>
        <taxon>Clostridiaceae</taxon>
        <taxon>Clostridium</taxon>
    </lineage>
</organism>
<accession>A0A1I2JKH5</accession>
<gene>
    <name evidence="1" type="ORF">SAMN04487885_102191</name>
</gene>
<dbReference type="AlphaFoldDB" id="A0A1I2JKH5"/>
<dbReference type="EMBL" id="FOOE01000002">
    <property type="protein sequence ID" value="SFF55352.1"/>
    <property type="molecule type" value="Genomic_DNA"/>
</dbReference>
<evidence type="ECO:0000313" key="1">
    <source>
        <dbReference type="EMBL" id="SFF55352.1"/>
    </source>
</evidence>
<dbReference type="Proteomes" id="UP000182135">
    <property type="component" value="Unassembled WGS sequence"/>
</dbReference>
<sequence>MNNISDKEFENMWNRPVIRVGAVTVLLAALTSFAPTVWLCISEGVMPPIGQILQSWALVAASFGALYVVEPISYYSVLGLSGTYLSFLSGNIGNMRVPCAAMALEATDTTPGTRQAEIVSTLGITGSIIVNIFFVTLAAIVGAALISVLPPVVANAFKTYSAPAIFGAVFGQFAIKYPKLAIFSLGAPTVLKVVFNPPAYVLIVVAVFGSIILQKFFYKKEQQKISAGKV</sequence>
<dbReference type="RefSeq" id="WP_051196266.1">
    <property type="nucleotide sequence ID" value="NZ_BAAACD010000024.1"/>
</dbReference>
<dbReference type="OrthoDB" id="2052735at2"/>